<dbReference type="GO" id="GO:0039623">
    <property type="term" value="C:T=25 icosahedral viral capsid"/>
    <property type="evidence" value="ECO:0007669"/>
    <property type="project" value="UniProtKB-KW"/>
</dbReference>
<dbReference type="Pfam" id="PF01686">
    <property type="entry name" value="Adeno_Penton_B"/>
    <property type="match status" value="1"/>
</dbReference>
<keyword evidence="8" id="KW-0426">Late protein</keyword>
<reference evidence="11" key="1">
    <citation type="submission" date="2020-01" db="EMBL/GenBank/DDBJ databases">
        <title>Viral genomes from wild and zoo birds in China.</title>
        <authorList>
            <person name="Yang Z."/>
            <person name="Shan T."/>
            <person name="Yang S."/>
            <person name="Zhang W."/>
        </authorList>
    </citation>
    <scope>NUCLEOTIDE SEQUENCE</scope>
    <source>
        <strain evidence="11">Gbk055ade1nc</strain>
    </source>
</reference>
<keyword evidence="5" id="KW-1161">Viral attachment to host cell</keyword>
<keyword evidence="6" id="KW-0946">Virion</keyword>
<keyword evidence="7" id="KW-1164">Virus endocytosis by host</keyword>
<keyword evidence="1" id="KW-0167">Capsid protein</keyword>
<evidence type="ECO:0000256" key="1">
    <source>
        <dbReference type="ARBA" id="ARBA00022561"/>
    </source>
</evidence>
<name>A0A7D5U5I0_9ADEN</name>
<dbReference type="GO" id="GO:0019062">
    <property type="term" value="P:virion attachment to host cell"/>
    <property type="evidence" value="ECO:0007669"/>
    <property type="project" value="UniProtKB-KW"/>
</dbReference>
<dbReference type="InterPro" id="IPR002605">
    <property type="entry name" value="Adeno_Penton_B"/>
</dbReference>
<protein>
    <submittedName>
        <fullName evidence="11">Penton</fullName>
    </submittedName>
</protein>
<evidence type="ECO:0000256" key="4">
    <source>
        <dbReference type="ARBA" id="ARBA00022595"/>
    </source>
</evidence>
<evidence type="ECO:0000256" key="3">
    <source>
        <dbReference type="ARBA" id="ARBA00022581"/>
    </source>
</evidence>
<dbReference type="GO" id="GO:0075509">
    <property type="term" value="P:endocytosis involved in viral entry into host cell"/>
    <property type="evidence" value="ECO:0007669"/>
    <property type="project" value="UniProtKB-KW"/>
</dbReference>
<keyword evidence="10" id="KW-1160">Virus entry into host cell</keyword>
<keyword evidence="4" id="KW-1162">Viral penetration into host cytoplasm</keyword>
<dbReference type="EMBL" id="MT138097">
    <property type="protein sequence ID" value="QLI49916.1"/>
    <property type="molecule type" value="Genomic_DNA"/>
</dbReference>
<evidence type="ECO:0000256" key="5">
    <source>
        <dbReference type="ARBA" id="ARBA00022804"/>
    </source>
</evidence>
<organism evidence="11">
    <name type="scientific">Adenoviridae sp</name>
    <dbReference type="NCBI Taxonomy" id="2558248"/>
    <lineage>
        <taxon>Viruses</taxon>
        <taxon>Varidnaviria</taxon>
        <taxon>Bamfordvirae</taxon>
        <taxon>Preplasmiviricota</taxon>
        <taxon>Polisuviricotina</taxon>
        <taxon>Pharingeaviricetes</taxon>
        <taxon>Rowavirales</taxon>
        <taxon>Adenoviridae</taxon>
    </lineage>
</organism>
<evidence type="ECO:0000313" key="11">
    <source>
        <dbReference type="EMBL" id="QLI49916.1"/>
    </source>
</evidence>
<dbReference type="Gene3D" id="3.90.1620.10">
    <property type="entry name" value="adenovirus 2 penton base, domain 2"/>
    <property type="match status" value="1"/>
</dbReference>
<sequence length="492" mass="54407">MSSLLSRARLIRAGVETRLGKDPEVPSKGSSSIMAENVIEVESVFKPSGRVMAPTEGRNSIVYASLNPSYDTTRIFFVDNKASDISSLNVDQDHSDFFTNIIHNPDVDPSESSTQDIKLDERSRWVGGLKTTLKTCCPNVTAFNNTNSVRARLPVSKDEQGNYVYEWTELVVPEGSYNLGEIIDLLNVAVVDHYLENGRVNGLNYSDIGLKFDTRNFKLGRDPITTLVTPGKYTYKAYHPDVVLLPGCAVDFTYSRISNMLGIRKSKPYQSGFVITYDDLDGGNIPALLDVSSVGTGALKPVYQDDTGVSYRVQGNSQTGFYTEYRSWAMAYHAGGSVREWTVLVDPDVTGGLGQVYWSLPNAFLPPATFTANARTPKMAPVVAAELFPLSQRSVYNASSVYAQMVEMLTNSTMVFDRFPTNEIYKQPPYSTVTWISENVPSVREHGAIPIKHSLSGVQRVTVTDDRRRTCPYVYKCFASLDPSVSSSATLR</sequence>
<evidence type="ECO:0000256" key="10">
    <source>
        <dbReference type="ARBA" id="ARBA00023296"/>
    </source>
</evidence>
<evidence type="ECO:0000256" key="2">
    <source>
        <dbReference type="ARBA" id="ARBA00022562"/>
    </source>
</evidence>
<keyword evidence="3" id="KW-0945">Host-virus interaction</keyword>
<evidence type="ECO:0000256" key="9">
    <source>
        <dbReference type="ARBA" id="ARBA00023275"/>
    </source>
</evidence>
<evidence type="ECO:0000256" key="6">
    <source>
        <dbReference type="ARBA" id="ARBA00022844"/>
    </source>
</evidence>
<keyword evidence="9" id="KW-1148">T=25 icosahedral capsid protein</keyword>
<dbReference type="Gene3D" id="2.60.120.550">
    <property type="entry name" value="Penton protein, domain 1"/>
    <property type="match status" value="1"/>
</dbReference>
<keyword evidence="2" id="KW-1048">Host nucleus</keyword>
<evidence type="ECO:0000256" key="7">
    <source>
        <dbReference type="ARBA" id="ARBA00022890"/>
    </source>
</evidence>
<accession>A0A7D5U5I0</accession>
<evidence type="ECO:0000256" key="8">
    <source>
        <dbReference type="ARBA" id="ARBA00022921"/>
    </source>
</evidence>
<proteinExistence type="predicted"/>